<keyword evidence="4 6" id="KW-0326">Glycosidase</keyword>
<evidence type="ECO:0000313" key="7">
    <source>
        <dbReference type="Proteomes" id="UP000001299"/>
    </source>
</evidence>
<organism evidence="6 7">
    <name type="scientific">Butyrivibrio proteoclasticus (strain ATCC 51982 / DSM 14932 / B316)</name>
    <name type="common">Clostridium proteoclasticum</name>
    <dbReference type="NCBI Taxonomy" id="515622"/>
    <lineage>
        <taxon>Bacteria</taxon>
        <taxon>Bacillati</taxon>
        <taxon>Bacillota</taxon>
        <taxon>Clostridia</taxon>
        <taxon>Lachnospirales</taxon>
        <taxon>Lachnospiraceae</taxon>
        <taxon>Butyrivibrio</taxon>
    </lineage>
</organism>
<dbReference type="SUPFAM" id="SSF75005">
    <property type="entry name" value="Arabinanase/levansucrase/invertase"/>
    <property type="match status" value="1"/>
</dbReference>
<evidence type="ECO:0000256" key="2">
    <source>
        <dbReference type="ARBA" id="ARBA00012758"/>
    </source>
</evidence>
<evidence type="ECO:0000259" key="5">
    <source>
        <dbReference type="Pfam" id="PF00251"/>
    </source>
</evidence>
<reference evidence="6 7" key="1">
    <citation type="journal article" date="2010" name="PLoS ONE">
        <title>The glycobiome of the rumen bacterium Butyrivibrio proteoclasticus B316(T) highlights adaptation to a polysaccharide-rich environment.</title>
        <authorList>
            <person name="Kelly W.J."/>
            <person name="Leahy S.C."/>
            <person name="Altermann E."/>
            <person name="Yeoman C.J."/>
            <person name="Dunne J.C."/>
            <person name="Kong Z."/>
            <person name="Pacheco D.M."/>
            <person name="Li D."/>
            <person name="Noel S.J."/>
            <person name="Moon C.D."/>
            <person name="Cookson A.L."/>
            <person name="Attwood G.T."/>
        </authorList>
    </citation>
    <scope>NUCLEOTIDE SEQUENCE [LARGE SCALE GENOMIC DNA]</scope>
    <source>
        <strain evidence="7">ATCC 51982 / DSM 14932 / B316</strain>
    </source>
</reference>
<sequence>MALSEENGVYLNYLYETDHNGVGYHPIHRFYTKDFLSFEDKGEVLPFAEDSEIQDLAVGTGSFIRDEQGNYHCFYTGHNDYYDTYGLDKECVLHATSKDNKSFTKDYDNIIHAPKGYSTNDFRDPQVYKTDDGYLMLVGARKEKENESAIVYYESQDLENWTFKGDFYTSRNLYFMECPDVFQMGDKYYLVFSWNNVVYYRVSDNFFGPWEKEEIDTFDGDGFYAAKTCEYKGKRYLIGFLDRKKREKDSLKYTWAGSVLVYELRQLSDGRLGVCMPDQYNEYFTKELLNASSEDNALDLGKVPETCHLSFDLDMEEAGRMDLVFSNPESGEEYKLSIDNQDDNISFNAFPNNQPIRLESGTKYHIDVVVEKDIVVIYADGIKALSNRIYAAVGADWEIELTDALAENVMIYGK</sequence>
<evidence type="ECO:0000313" key="6">
    <source>
        <dbReference type="EMBL" id="ADL34441.1"/>
    </source>
</evidence>
<comment type="similarity">
    <text evidence="1">Belongs to the glycosyl hydrolase 32 family.</text>
</comment>
<dbReference type="HOGENOM" id="CLU_042071_0_0_9"/>
<dbReference type="EC" id="3.2.1.26" evidence="2"/>
<dbReference type="EMBL" id="CP001810">
    <property type="protein sequence ID" value="ADL34441.1"/>
    <property type="molecule type" value="Genomic_DNA"/>
</dbReference>
<keyword evidence="3 6" id="KW-0378">Hydrolase</keyword>
<evidence type="ECO:0000256" key="3">
    <source>
        <dbReference type="ARBA" id="ARBA00022801"/>
    </source>
</evidence>
<keyword evidence="7" id="KW-1185">Reference proteome</keyword>
<evidence type="ECO:0000256" key="4">
    <source>
        <dbReference type="ARBA" id="ARBA00023295"/>
    </source>
</evidence>
<gene>
    <name evidence="6" type="primary">gh32A</name>
    <name evidence="6" type="ordered locus">bpr_I1704</name>
</gene>
<dbReference type="GO" id="GO:0004564">
    <property type="term" value="F:beta-fructofuranosidase activity"/>
    <property type="evidence" value="ECO:0007669"/>
    <property type="project" value="UniProtKB-EC"/>
</dbReference>
<feature type="domain" description="Glycosyl hydrolase family 32 N-terminal" evidence="5">
    <location>
        <begin position="11"/>
        <end position="259"/>
    </location>
</feature>
<dbReference type="eggNOG" id="COG1621">
    <property type="taxonomic scope" value="Bacteria"/>
</dbReference>
<dbReference type="InterPro" id="IPR051214">
    <property type="entry name" value="GH32_Enzymes"/>
</dbReference>
<dbReference type="Pfam" id="PF00251">
    <property type="entry name" value="Glyco_hydro_32N"/>
    <property type="match status" value="1"/>
</dbReference>
<dbReference type="CAZy" id="GH32">
    <property type="family name" value="Glycoside Hydrolase Family 32"/>
</dbReference>
<dbReference type="KEGG" id="bpb:bpr_I1704"/>
<dbReference type="CDD" id="cd08995">
    <property type="entry name" value="GH32_EcAec43-like"/>
    <property type="match status" value="1"/>
</dbReference>
<proteinExistence type="inferred from homology"/>
<dbReference type="Proteomes" id="UP000001299">
    <property type="component" value="Chromosome 1"/>
</dbReference>
<dbReference type="InterPro" id="IPR023296">
    <property type="entry name" value="Glyco_hydro_beta-prop_sf"/>
</dbReference>
<dbReference type="InterPro" id="IPR013148">
    <property type="entry name" value="Glyco_hydro_32_N"/>
</dbReference>
<dbReference type="GO" id="GO:0005975">
    <property type="term" value="P:carbohydrate metabolic process"/>
    <property type="evidence" value="ECO:0007669"/>
    <property type="project" value="InterPro"/>
</dbReference>
<dbReference type="STRING" id="515622.bpr_I1704"/>
<dbReference type="InterPro" id="IPR001362">
    <property type="entry name" value="Glyco_hydro_32"/>
</dbReference>
<dbReference type="AlphaFoldDB" id="E0RXL4"/>
<dbReference type="PANTHER" id="PTHR43101">
    <property type="entry name" value="BETA-FRUCTOSIDASE"/>
    <property type="match status" value="1"/>
</dbReference>
<name>E0RXL4_BUTPB</name>
<accession>E0RXL4</accession>
<dbReference type="PANTHER" id="PTHR43101:SF1">
    <property type="entry name" value="BETA-FRUCTOSIDASE"/>
    <property type="match status" value="1"/>
</dbReference>
<dbReference type="SMART" id="SM00640">
    <property type="entry name" value="Glyco_32"/>
    <property type="match status" value="1"/>
</dbReference>
<evidence type="ECO:0000256" key="1">
    <source>
        <dbReference type="ARBA" id="ARBA00009902"/>
    </source>
</evidence>
<protein>
    <recommendedName>
        <fullName evidence="2">beta-fructofuranosidase</fullName>
        <ecNumber evidence="2">3.2.1.26</ecNumber>
    </recommendedName>
</protein>
<dbReference type="Gene3D" id="2.115.10.20">
    <property type="entry name" value="Glycosyl hydrolase domain, family 43"/>
    <property type="match status" value="1"/>
</dbReference>